<dbReference type="EC" id="3.2.1.52" evidence="3"/>
<evidence type="ECO:0000313" key="10">
    <source>
        <dbReference type="Proteomes" id="UP001348817"/>
    </source>
</evidence>
<dbReference type="EMBL" id="AP025314">
    <property type="protein sequence ID" value="BDD09400.1"/>
    <property type="molecule type" value="Genomic_DNA"/>
</dbReference>
<dbReference type="KEGG" id="fax:FUAX_18320"/>
<reference evidence="9 10" key="1">
    <citation type="submission" date="2021-12" db="EMBL/GenBank/DDBJ databases">
        <title>Genome sequencing of bacteria with rrn-lacking chromosome and rrn-plasmid.</title>
        <authorList>
            <person name="Anda M."/>
            <person name="Iwasaki W."/>
        </authorList>
    </citation>
    <scope>NUCLEOTIDE SEQUENCE [LARGE SCALE GENOMIC DNA]</scope>
    <source>
        <strain evidence="9 10">DSM 100852</strain>
    </source>
</reference>
<dbReference type="InterPro" id="IPR026876">
    <property type="entry name" value="Fn3_assoc_repeat"/>
</dbReference>
<dbReference type="InterPro" id="IPR037524">
    <property type="entry name" value="PA14/GLEYA"/>
</dbReference>
<dbReference type="PANTHER" id="PTHR22600">
    <property type="entry name" value="BETA-HEXOSAMINIDASE"/>
    <property type="match status" value="1"/>
</dbReference>
<keyword evidence="10" id="KW-1185">Reference proteome</keyword>
<dbReference type="InterPro" id="IPR029018">
    <property type="entry name" value="Hex-like_dom2"/>
</dbReference>
<evidence type="ECO:0000259" key="8">
    <source>
        <dbReference type="PROSITE" id="PS51820"/>
    </source>
</evidence>
<evidence type="ECO:0000256" key="5">
    <source>
        <dbReference type="ARBA" id="ARBA00023295"/>
    </source>
</evidence>
<dbReference type="GO" id="GO:0005975">
    <property type="term" value="P:carbohydrate metabolic process"/>
    <property type="evidence" value="ECO:0007669"/>
    <property type="project" value="InterPro"/>
</dbReference>
<dbReference type="Pfam" id="PF07691">
    <property type="entry name" value="PA14"/>
    <property type="match status" value="1"/>
</dbReference>
<dbReference type="InterPro" id="IPR015882">
    <property type="entry name" value="HEX_bac_N"/>
</dbReference>
<evidence type="ECO:0000256" key="4">
    <source>
        <dbReference type="ARBA" id="ARBA00022801"/>
    </source>
</evidence>
<dbReference type="Pfam" id="PF13287">
    <property type="entry name" value="Fn3_assoc"/>
    <property type="match status" value="1"/>
</dbReference>
<dbReference type="Gene3D" id="3.30.379.10">
    <property type="entry name" value="Chitobiase/beta-hexosaminidase domain 2-like"/>
    <property type="match status" value="1"/>
</dbReference>
<feature type="active site" description="Proton donor" evidence="6">
    <location>
        <position position="352"/>
    </location>
</feature>
<dbReference type="PANTHER" id="PTHR22600:SF57">
    <property type="entry name" value="BETA-N-ACETYLHEXOSAMINIDASE"/>
    <property type="match status" value="1"/>
</dbReference>
<dbReference type="GO" id="GO:0004563">
    <property type="term" value="F:beta-N-acetylhexosaminidase activity"/>
    <property type="evidence" value="ECO:0007669"/>
    <property type="project" value="UniProtKB-EC"/>
</dbReference>
<dbReference type="AlphaFoldDB" id="A0AAU9DEN6"/>
<keyword evidence="7" id="KW-0732">Signal</keyword>
<dbReference type="InterPro" id="IPR017853">
    <property type="entry name" value="GH"/>
</dbReference>
<evidence type="ECO:0000256" key="6">
    <source>
        <dbReference type="PIRSR" id="PIRSR625705-1"/>
    </source>
</evidence>
<gene>
    <name evidence="9" type="ORF">FUAX_18320</name>
</gene>
<name>A0AAU9DEN6_9BACT</name>
<dbReference type="SUPFAM" id="SSF55545">
    <property type="entry name" value="beta-N-acetylhexosaminidase-like domain"/>
    <property type="match status" value="1"/>
</dbReference>
<dbReference type="InterPro" id="IPR025705">
    <property type="entry name" value="Beta_hexosaminidase_sua/sub"/>
</dbReference>
<evidence type="ECO:0000256" key="2">
    <source>
        <dbReference type="ARBA" id="ARBA00006285"/>
    </source>
</evidence>
<dbReference type="Gene3D" id="3.90.182.10">
    <property type="entry name" value="Toxin - Anthrax Protective Antigen,domain 1"/>
    <property type="match status" value="1"/>
</dbReference>
<evidence type="ECO:0000256" key="7">
    <source>
        <dbReference type="SAM" id="SignalP"/>
    </source>
</evidence>
<sequence length="784" mass="88179">MRYFNTHALLSLALGLLMLACADKPDTVTSEISVIPRPINLTQAPGGFKLDASTSISCASDQGSMETATLLREKLKNATGFDFPVKNKKASKNSISLEIRKDLAKEAGAEGYRLISDSEGVKIQAAETAGLINGIQTLRQLLPKKIESPASENKGTDWTIPAVEIEDKPLYAYRGMLIDYSRHFFSKAYTKKFLDYMALYKYNVFHMHLTDDPGWRIEIKKHPRLTEEAAYRTENGLDRHCKKQAETDSTFVTTKDFFVEKDGKTVYGGFFAQDDIKEIIEYARVRNITVIPEIDMPGHFSSANIGKNVSCFGRGSGTLCPGKEEAFDYVQGILDEVCELFPAPYIHIGADEVGKWEWKRCPDCQRRIKNEGLKNEDELQSYFVKRIERYLNKKGKKMMGWDEILEGGMSPTATMMFWRSSHPDAPLKALQQGNQVVMTPNSHWYFDYPQDINSLRRTYSYDPMPVGATTEQQKLLLGGQGCMWAERIPSELRMDYMAMPRMLALSEALWTPKENKSWNHFENRIVKHFGRLDLMNVHYRIPILGNVQENNVFLDKKEVRLLTSPGNLTVRYTTDGSAPGPNAPKFDGSLQFEKNSELRLQAFNSKNRGSDVMNVKLEKEGYRIPTKPVAPQPGLACKYVPLKKGIGSVKDIMSNAKSVTETVVANVTYPENIQKSHFGLIFNGYIKVPEEGIYTFQFVSDDGGILKIAGKTLGDNDGNHGPRQKIGQIALAAGYHPIAIDYFQGGGGMNIELHLVDKQGQVRPVPQTWFYHKDSKASKTVSLK</sequence>
<dbReference type="InterPro" id="IPR011658">
    <property type="entry name" value="PA14_dom"/>
</dbReference>
<evidence type="ECO:0000256" key="1">
    <source>
        <dbReference type="ARBA" id="ARBA00001231"/>
    </source>
</evidence>
<dbReference type="CDD" id="cd06563">
    <property type="entry name" value="GH20_chitobiase-like"/>
    <property type="match status" value="1"/>
</dbReference>
<dbReference type="SUPFAM" id="SSF51445">
    <property type="entry name" value="(Trans)glycosidases"/>
    <property type="match status" value="1"/>
</dbReference>
<dbReference type="GO" id="GO:0016020">
    <property type="term" value="C:membrane"/>
    <property type="evidence" value="ECO:0007669"/>
    <property type="project" value="TreeGrafter"/>
</dbReference>
<dbReference type="Pfam" id="PF00728">
    <property type="entry name" value="Glyco_hydro_20"/>
    <property type="match status" value="1"/>
</dbReference>
<dbReference type="InterPro" id="IPR015883">
    <property type="entry name" value="Glyco_hydro_20_cat"/>
</dbReference>
<comment type="catalytic activity">
    <reaction evidence="1">
        <text>Hydrolysis of terminal non-reducing N-acetyl-D-hexosamine residues in N-acetyl-beta-D-hexosaminides.</text>
        <dbReference type="EC" id="3.2.1.52"/>
    </reaction>
</comment>
<dbReference type="RefSeq" id="WP_338394605.1">
    <property type="nucleotide sequence ID" value="NZ_AP025314.1"/>
</dbReference>
<feature type="signal peptide" evidence="7">
    <location>
        <begin position="1"/>
        <end position="22"/>
    </location>
</feature>
<dbReference type="PRINTS" id="PR00738">
    <property type="entry name" value="GLHYDRLASE20"/>
</dbReference>
<dbReference type="GO" id="GO:0030203">
    <property type="term" value="P:glycosaminoglycan metabolic process"/>
    <property type="evidence" value="ECO:0007669"/>
    <property type="project" value="TreeGrafter"/>
</dbReference>
<dbReference type="PROSITE" id="PS51257">
    <property type="entry name" value="PROKAR_LIPOPROTEIN"/>
    <property type="match status" value="1"/>
</dbReference>
<dbReference type="Pfam" id="PF02838">
    <property type="entry name" value="Glyco_hydro_20b"/>
    <property type="match status" value="1"/>
</dbReference>
<evidence type="ECO:0000256" key="3">
    <source>
        <dbReference type="ARBA" id="ARBA00012663"/>
    </source>
</evidence>
<proteinExistence type="inferred from homology"/>
<accession>A0AAU9DEN6</accession>
<dbReference type="SUPFAM" id="SSF56988">
    <property type="entry name" value="Anthrax protective antigen"/>
    <property type="match status" value="1"/>
</dbReference>
<feature type="domain" description="PA14" evidence="8">
    <location>
        <begin position="630"/>
        <end position="769"/>
    </location>
</feature>
<keyword evidence="4" id="KW-0378">Hydrolase</keyword>
<dbReference type="Gene3D" id="3.20.20.80">
    <property type="entry name" value="Glycosidases"/>
    <property type="match status" value="1"/>
</dbReference>
<organism evidence="9 10">
    <name type="scientific">Fulvitalea axinellae</name>
    <dbReference type="NCBI Taxonomy" id="1182444"/>
    <lineage>
        <taxon>Bacteria</taxon>
        <taxon>Pseudomonadati</taxon>
        <taxon>Bacteroidota</taxon>
        <taxon>Cytophagia</taxon>
        <taxon>Cytophagales</taxon>
        <taxon>Persicobacteraceae</taxon>
        <taxon>Fulvitalea</taxon>
    </lineage>
</organism>
<keyword evidence="5" id="KW-0326">Glycosidase</keyword>
<dbReference type="PROSITE" id="PS51820">
    <property type="entry name" value="PA14"/>
    <property type="match status" value="1"/>
</dbReference>
<dbReference type="SMART" id="SM00758">
    <property type="entry name" value="PA14"/>
    <property type="match status" value="1"/>
</dbReference>
<protein>
    <recommendedName>
        <fullName evidence="3">beta-N-acetylhexosaminidase</fullName>
        <ecNumber evidence="3">3.2.1.52</ecNumber>
    </recommendedName>
</protein>
<feature type="chain" id="PRO_5043930639" description="beta-N-acetylhexosaminidase" evidence="7">
    <location>
        <begin position="23"/>
        <end position="784"/>
    </location>
</feature>
<comment type="similarity">
    <text evidence="2">Belongs to the glycosyl hydrolase 20 family.</text>
</comment>
<dbReference type="Proteomes" id="UP001348817">
    <property type="component" value="Chromosome"/>
</dbReference>
<evidence type="ECO:0000313" key="9">
    <source>
        <dbReference type="EMBL" id="BDD09400.1"/>
    </source>
</evidence>